<reference evidence="24 26" key="2">
    <citation type="journal article" date="2020" name="Extremophiles">
        <title>Genomic analysis of Caldalkalibacillus thermarum TA2.A1 reveals aerobic alkaliphilic metabolism and evolutionary hallmarks linking alkaliphilic bacteria and plant life.</title>
        <authorList>
            <person name="de Jong S.I."/>
            <person name="van den Broek M.A."/>
            <person name="Merkel A.Y."/>
            <person name="de la Torre Cortes P."/>
            <person name="Kalamorz F."/>
            <person name="Cook G.M."/>
            <person name="van Loosdrecht M.C.M."/>
            <person name="McMillan D.G.G."/>
        </authorList>
    </citation>
    <scope>NUCLEOTIDE SEQUENCE [LARGE SCALE GENOMIC DNA]</scope>
    <source>
        <strain evidence="24 26">TA2.A1</strain>
    </source>
</reference>
<comment type="subunit">
    <text evidence="4">Monomer.</text>
</comment>
<dbReference type="PROSITE" id="PS51066">
    <property type="entry name" value="ZF_FPG_2"/>
    <property type="match status" value="1"/>
</dbReference>
<sequence length="283" mass="32688">MPELPEVEVVRRTLTKEITNKVIKQVDVFWPRIITYPDNQDEFKLGLEGQKIGKLGRKGKYLIIEIGQHHELVVHFRMTGKFKLLPPEERFQKHIHLFFHFQGEKEGLAYHDVRKFGDFFLVPKGDYRVIKGLYQAGIDPLDASFTYEQFHGLLKSRKRLVKALLLDQSVIAGLGNYLCDELLWFPGEQGVHPARLSHELNEREMKGMYHRMLDVIHQSIRLGGNSFRDFSYGNGIKGQFKQMLKVYAREGKPCFNCGTPIRRETVAGRSSHFCPACQPDSIS</sequence>
<evidence type="ECO:0000313" key="26">
    <source>
        <dbReference type="Proteomes" id="UP000825179"/>
    </source>
</evidence>
<evidence type="ECO:0000256" key="15">
    <source>
        <dbReference type="ARBA" id="ARBA00023239"/>
    </source>
</evidence>
<dbReference type="eggNOG" id="COG0266">
    <property type="taxonomic scope" value="Bacteria"/>
</dbReference>
<dbReference type="CDD" id="cd08966">
    <property type="entry name" value="EcFpg-like_N"/>
    <property type="match status" value="1"/>
</dbReference>
<keyword evidence="15" id="KW-0456">Lyase</keyword>
<dbReference type="InterPro" id="IPR015887">
    <property type="entry name" value="DNA_glyclase_Znf_dom_DNA_BS"/>
</dbReference>
<dbReference type="EC" id="3.2.2.23" evidence="5"/>
<keyword evidence="12" id="KW-0862">Zinc</keyword>
<evidence type="ECO:0000256" key="8">
    <source>
        <dbReference type="ARBA" id="ARBA00022723"/>
    </source>
</evidence>
<dbReference type="PROSITE" id="PS01242">
    <property type="entry name" value="ZF_FPG_1"/>
    <property type="match status" value="1"/>
</dbReference>
<dbReference type="Pfam" id="PF01149">
    <property type="entry name" value="Fapy_DNA_glyco"/>
    <property type="match status" value="1"/>
</dbReference>
<keyword evidence="9" id="KW-0227">DNA damage</keyword>
<evidence type="ECO:0000256" key="14">
    <source>
        <dbReference type="ARBA" id="ARBA00023204"/>
    </source>
</evidence>
<proteinExistence type="inferred from homology"/>
<dbReference type="Pfam" id="PF06831">
    <property type="entry name" value="H2TH"/>
    <property type="match status" value="1"/>
</dbReference>
<dbReference type="OrthoDB" id="9800855at2"/>
<dbReference type="PANTHER" id="PTHR22993">
    <property type="entry name" value="FORMAMIDOPYRIMIDINE-DNA GLYCOSYLASE"/>
    <property type="match status" value="1"/>
</dbReference>
<evidence type="ECO:0000256" key="10">
    <source>
        <dbReference type="ARBA" id="ARBA00022771"/>
    </source>
</evidence>
<dbReference type="EMBL" id="AFCE01000155">
    <property type="protein sequence ID" value="EGL82124.1"/>
    <property type="molecule type" value="Genomic_DNA"/>
</dbReference>
<dbReference type="KEGG" id="cthu:HUR95_06840"/>
<dbReference type="SMART" id="SM01232">
    <property type="entry name" value="H2TH"/>
    <property type="match status" value="1"/>
</dbReference>
<comment type="catalytic activity">
    <reaction evidence="19">
        <text>2'-deoxyribonucleotide-(2'-deoxyribose 5'-phosphate)-2'-deoxyribonucleotide-DNA = a 3'-end 2'-deoxyribonucleotide-(2,3-dehydro-2,3-deoxyribose 5'-phosphate)-DNA + a 5'-end 5'-phospho-2'-deoxyribonucleoside-DNA + H(+)</text>
        <dbReference type="Rhea" id="RHEA:66592"/>
        <dbReference type="Rhea" id="RHEA-COMP:13180"/>
        <dbReference type="Rhea" id="RHEA-COMP:16897"/>
        <dbReference type="Rhea" id="RHEA-COMP:17067"/>
        <dbReference type="ChEBI" id="CHEBI:15378"/>
        <dbReference type="ChEBI" id="CHEBI:136412"/>
        <dbReference type="ChEBI" id="CHEBI:157695"/>
        <dbReference type="ChEBI" id="CHEBI:167181"/>
        <dbReference type="EC" id="4.2.99.18"/>
    </reaction>
</comment>
<dbReference type="SMART" id="SM00898">
    <property type="entry name" value="Fapy_DNA_glyco"/>
    <property type="match status" value="1"/>
</dbReference>
<dbReference type="Proteomes" id="UP000010716">
    <property type="component" value="Unassembled WGS sequence"/>
</dbReference>
<evidence type="ECO:0000256" key="7">
    <source>
        <dbReference type="ARBA" id="ARBA00016240"/>
    </source>
</evidence>
<evidence type="ECO:0000256" key="2">
    <source>
        <dbReference type="ARBA" id="ARBA00001947"/>
    </source>
</evidence>
<keyword evidence="14" id="KW-0234">DNA repair</keyword>
<dbReference type="NCBIfam" id="TIGR00577">
    <property type="entry name" value="fpg"/>
    <property type="match status" value="1"/>
</dbReference>
<comment type="cofactor">
    <cofactor evidence="2">
        <name>Zn(2+)</name>
        <dbReference type="ChEBI" id="CHEBI:29105"/>
    </cofactor>
</comment>
<evidence type="ECO:0000313" key="23">
    <source>
        <dbReference type="EMBL" id="EGL82124.1"/>
    </source>
</evidence>
<protein>
    <recommendedName>
        <fullName evidence="7">Formamidopyrimidine-DNA glycosylase</fullName>
        <ecNumber evidence="5">3.2.2.23</ecNumber>
        <ecNumber evidence="6">4.2.99.18</ecNumber>
    </recommendedName>
    <alternativeName>
        <fullName evidence="18">DNA-(apurinic or apyrimidinic site) lyase MutM</fullName>
    </alternativeName>
</protein>
<dbReference type="FunFam" id="1.10.8.50:FF:000003">
    <property type="entry name" value="Formamidopyrimidine-DNA glycosylase"/>
    <property type="match status" value="1"/>
</dbReference>
<dbReference type="InterPro" id="IPR000214">
    <property type="entry name" value="Znf_DNA_glyclase/AP_lyase"/>
</dbReference>
<evidence type="ECO:0000256" key="12">
    <source>
        <dbReference type="ARBA" id="ARBA00022833"/>
    </source>
</evidence>
<dbReference type="GO" id="GO:0006284">
    <property type="term" value="P:base-excision repair"/>
    <property type="evidence" value="ECO:0007669"/>
    <property type="project" value="InterPro"/>
</dbReference>
<evidence type="ECO:0000256" key="1">
    <source>
        <dbReference type="ARBA" id="ARBA00001668"/>
    </source>
</evidence>
<reference evidence="23 25" key="1">
    <citation type="journal article" date="2011" name="J. Bacteriol.">
        <title>Draft genome sequence of the thermoalkaliphilic Caldalkalibacillus thermarum strain TA2.A1.</title>
        <authorList>
            <person name="Kalamorz F."/>
            <person name="Keis S."/>
            <person name="McMillan D.G."/>
            <person name="Olsson K."/>
            <person name="Stanton J.A."/>
            <person name="Stockwell P."/>
            <person name="Black M.A."/>
            <person name="Klingeman D.M."/>
            <person name="Land M.L."/>
            <person name="Han C.S."/>
            <person name="Martin S.L."/>
            <person name="Becher S.A."/>
            <person name="Peddie C.J."/>
            <person name="Morgan H.W."/>
            <person name="Matthies D."/>
            <person name="Preiss L."/>
            <person name="Meier T."/>
            <person name="Brown S.D."/>
            <person name="Cook G.M."/>
        </authorList>
    </citation>
    <scope>NUCLEOTIDE SEQUENCE [LARGE SCALE GENOMIC DNA]</scope>
    <source>
        <strain evidence="23 25">TA2.A1</strain>
    </source>
</reference>
<evidence type="ECO:0000256" key="20">
    <source>
        <dbReference type="PROSITE-ProRule" id="PRU00391"/>
    </source>
</evidence>
<evidence type="ECO:0000256" key="11">
    <source>
        <dbReference type="ARBA" id="ARBA00022801"/>
    </source>
</evidence>
<dbReference type="NCBIfam" id="NF002211">
    <property type="entry name" value="PRK01103.1"/>
    <property type="match status" value="1"/>
</dbReference>
<dbReference type="EMBL" id="CP082237">
    <property type="protein sequence ID" value="QZT34952.1"/>
    <property type="molecule type" value="Genomic_DNA"/>
</dbReference>
<dbReference type="InterPro" id="IPR015886">
    <property type="entry name" value="H2TH_FPG"/>
</dbReference>
<dbReference type="PANTHER" id="PTHR22993:SF9">
    <property type="entry name" value="FORMAMIDOPYRIMIDINE-DNA GLYCOSYLASE"/>
    <property type="match status" value="1"/>
</dbReference>
<dbReference type="Gene3D" id="3.20.190.10">
    <property type="entry name" value="MutM-like, N-terminal"/>
    <property type="match status" value="1"/>
</dbReference>
<keyword evidence="26" id="KW-1185">Reference proteome</keyword>
<keyword evidence="10 20" id="KW-0863">Zinc-finger</keyword>
<evidence type="ECO:0000256" key="9">
    <source>
        <dbReference type="ARBA" id="ARBA00022763"/>
    </source>
</evidence>
<dbReference type="SUPFAM" id="SSF57716">
    <property type="entry name" value="Glucocorticoid receptor-like (DNA-binding domain)"/>
    <property type="match status" value="1"/>
</dbReference>
<gene>
    <name evidence="24" type="primary">mutM</name>
    <name evidence="23" type="ORF">CathTA2_2359</name>
    <name evidence="24" type="ORF">HUR95_06840</name>
</gene>
<reference evidence="24" key="3">
    <citation type="submission" date="2021-08" db="EMBL/GenBank/DDBJ databases">
        <authorList>
            <person name="de Jong S."/>
            <person name="van den Broek M."/>
            <person name="Merkel A."/>
            <person name="de la Torre Cortes P."/>
            <person name="Kalamorz F."/>
            <person name="Cook G."/>
            <person name="van Loosdrecht M."/>
            <person name="McMillan D."/>
        </authorList>
    </citation>
    <scope>NUCLEOTIDE SEQUENCE</scope>
    <source>
        <strain evidence="24">TA2.A1</strain>
    </source>
</reference>
<dbReference type="GO" id="GO:0140078">
    <property type="term" value="F:class I DNA-(apurinic or apyrimidinic site) endonuclease activity"/>
    <property type="evidence" value="ECO:0007669"/>
    <property type="project" value="UniProtKB-EC"/>
</dbReference>
<evidence type="ECO:0000256" key="19">
    <source>
        <dbReference type="ARBA" id="ARBA00044632"/>
    </source>
</evidence>
<dbReference type="InterPro" id="IPR020629">
    <property type="entry name" value="FPG_Glyclase"/>
</dbReference>
<dbReference type="GO" id="GO:0008270">
    <property type="term" value="F:zinc ion binding"/>
    <property type="evidence" value="ECO:0007669"/>
    <property type="project" value="UniProtKB-KW"/>
</dbReference>
<evidence type="ECO:0000256" key="17">
    <source>
        <dbReference type="ARBA" id="ARBA00023295"/>
    </source>
</evidence>
<evidence type="ECO:0000259" key="22">
    <source>
        <dbReference type="PROSITE" id="PS51068"/>
    </source>
</evidence>
<dbReference type="InterPro" id="IPR010979">
    <property type="entry name" value="Ribosomal_uS13-like_H2TH"/>
</dbReference>
<comment type="catalytic activity">
    <reaction evidence="1">
        <text>Hydrolysis of DNA containing ring-opened 7-methylguanine residues, releasing 2,6-diamino-4-hydroxy-5-(N-methyl)formamidopyrimidine.</text>
        <dbReference type="EC" id="3.2.2.23"/>
    </reaction>
</comment>
<keyword evidence="8" id="KW-0479">Metal-binding</keyword>
<dbReference type="EC" id="4.2.99.18" evidence="6"/>
<keyword evidence="17 24" id="KW-0326">Glycosidase</keyword>
<evidence type="ECO:0000256" key="5">
    <source>
        <dbReference type="ARBA" id="ARBA00012024"/>
    </source>
</evidence>
<dbReference type="Proteomes" id="UP000825179">
    <property type="component" value="Chromosome"/>
</dbReference>
<evidence type="ECO:0000256" key="3">
    <source>
        <dbReference type="ARBA" id="ARBA00009409"/>
    </source>
</evidence>
<dbReference type="GO" id="GO:0003684">
    <property type="term" value="F:damaged DNA binding"/>
    <property type="evidence" value="ECO:0007669"/>
    <property type="project" value="InterPro"/>
</dbReference>
<feature type="domain" description="FPG-type" evidence="21">
    <location>
        <begin position="245"/>
        <end position="279"/>
    </location>
</feature>
<dbReference type="PROSITE" id="PS51068">
    <property type="entry name" value="FPG_CAT"/>
    <property type="match status" value="1"/>
</dbReference>
<feature type="domain" description="Formamidopyrimidine-DNA glycosylase catalytic" evidence="22">
    <location>
        <begin position="2"/>
        <end position="117"/>
    </location>
</feature>
<name>F5L950_CALTT</name>
<evidence type="ECO:0000256" key="16">
    <source>
        <dbReference type="ARBA" id="ARBA00023268"/>
    </source>
</evidence>
<evidence type="ECO:0000256" key="18">
    <source>
        <dbReference type="ARBA" id="ARBA00030638"/>
    </source>
</evidence>
<evidence type="ECO:0000256" key="6">
    <source>
        <dbReference type="ARBA" id="ARBA00012720"/>
    </source>
</evidence>
<dbReference type="SUPFAM" id="SSF81624">
    <property type="entry name" value="N-terminal domain of MutM-like DNA repair proteins"/>
    <property type="match status" value="1"/>
</dbReference>
<dbReference type="SUPFAM" id="SSF46946">
    <property type="entry name" value="S13-like H2TH domain"/>
    <property type="match status" value="1"/>
</dbReference>
<dbReference type="GO" id="GO:0034039">
    <property type="term" value="F:8-oxo-7,8-dihydroguanine DNA N-glycosylase activity"/>
    <property type="evidence" value="ECO:0007669"/>
    <property type="project" value="TreeGrafter"/>
</dbReference>
<comment type="similarity">
    <text evidence="3">Belongs to the FPG family.</text>
</comment>
<keyword evidence="16" id="KW-0511">Multifunctional enzyme</keyword>
<dbReference type="GO" id="GO:0003690">
    <property type="term" value="F:double-stranded DNA binding"/>
    <property type="evidence" value="ECO:0007669"/>
    <property type="project" value="UniProtKB-ARBA"/>
</dbReference>
<evidence type="ECO:0000313" key="25">
    <source>
        <dbReference type="Proteomes" id="UP000010716"/>
    </source>
</evidence>
<dbReference type="Gene3D" id="1.10.8.50">
    <property type="match status" value="1"/>
</dbReference>
<evidence type="ECO:0000256" key="13">
    <source>
        <dbReference type="ARBA" id="ARBA00023125"/>
    </source>
</evidence>
<evidence type="ECO:0000256" key="4">
    <source>
        <dbReference type="ARBA" id="ARBA00011245"/>
    </source>
</evidence>
<dbReference type="Pfam" id="PF06827">
    <property type="entry name" value="zf-FPG_IleRS"/>
    <property type="match status" value="1"/>
</dbReference>
<evidence type="ECO:0000313" key="24">
    <source>
        <dbReference type="EMBL" id="QZT34952.1"/>
    </source>
</evidence>
<dbReference type="InterPro" id="IPR010663">
    <property type="entry name" value="Znf_FPG/IleRS"/>
</dbReference>
<accession>F5L950</accession>
<keyword evidence="11 24" id="KW-0378">Hydrolase</keyword>
<evidence type="ECO:0000259" key="21">
    <source>
        <dbReference type="PROSITE" id="PS51066"/>
    </source>
</evidence>
<keyword evidence="13" id="KW-0238">DNA-binding</keyword>
<dbReference type="RefSeq" id="WP_007505712.1">
    <property type="nucleotide sequence ID" value="NZ_AFCE01000155.1"/>
</dbReference>
<dbReference type="AlphaFoldDB" id="F5L950"/>
<organism evidence="23 25">
    <name type="scientific">Caldalkalibacillus thermarum (strain TA2.A1)</name>
    <dbReference type="NCBI Taxonomy" id="986075"/>
    <lineage>
        <taxon>Bacteria</taxon>
        <taxon>Bacillati</taxon>
        <taxon>Bacillota</taxon>
        <taxon>Bacilli</taxon>
        <taxon>Bacillales</taxon>
        <taxon>Bacillaceae</taxon>
        <taxon>Caldalkalibacillus</taxon>
    </lineage>
</organism>
<dbReference type="InterPro" id="IPR035937">
    <property type="entry name" value="FPG_N"/>
</dbReference>
<dbReference type="InterPro" id="IPR012319">
    <property type="entry name" value="FPG_cat"/>
</dbReference>